<dbReference type="InterPro" id="IPR036961">
    <property type="entry name" value="Kinesin_motor_dom_sf"/>
</dbReference>
<gene>
    <name evidence="12" type="primary">STARD9</name>
</gene>
<feature type="region of interest" description="Disordered" evidence="7">
    <location>
        <begin position="1787"/>
        <end position="1822"/>
    </location>
</feature>
<evidence type="ECO:0000259" key="8">
    <source>
        <dbReference type="PROSITE" id="PS50006"/>
    </source>
</evidence>
<feature type="domain" description="Kinesin motor" evidence="9">
    <location>
        <begin position="3"/>
        <end position="381"/>
    </location>
</feature>
<dbReference type="InterPro" id="IPR002913">
    <property type="entry name" value="START_lipid-bd_dom"/>
</dbReference>
<dbReference type="SUPFAM" id="SSF52540">
    <property type="entry name" value="P-loop containing nucleoside triphosphate hydrolases"/>
    <property type="match status" value="1"/>
</dbReference>
<dbReference type="PROSITE" id="PS50067">
    <property type="entry name" value="KINESIN_MOTOR_2"/>
    <property type="match status" value="1"/>
</dbReference>
<dbReference type="SMART" id="SM00234">
    <property type="entry name" value="START"/>
    <property type="match status" value="1"/>
</dbReference>
<evidence type="ECO:0000313" key="11">
    <source>
        <dbReference type="Proteomes" id="UP001652642"/>
    </source>
</evidence>
<keyword evidence="4 5" id="KW-0505">Motor protein</keyword>
<reference evidence="12" key="2">
    <citation type="submission" date="2025-08" db="UniProtKB">
        <authorList>
            <consortium name="RefSeq"/>
        </authorList>
    </citation>
    <scope>IDENTIFICATION</scope>
</reference>
<evidence type="ECO:0000256" key="4">
    <source>
        <dbReference type="ARBA" id="ARBA00023175"/>
    </source>
</evidence>
<feature type="compositionally biased region" description="Acidic residues" evidence="7">
    <location>
        <begin position="3917"/>
        <end position="3930"/>
    </location>
</feature>
<evidence type="ECO:0000259" key="9">
    <source>
        <dbReference type="PROSITE" id="PS50067"/>
    </source>
</evidence>
<dbReference type="PANTHER" id="PTHR47117">
    <property type="entry name" value="STAR-RELATED LIPID TRANSFER PROTEIN 9"/>
    <property type="match status" value="1"/>
</dbReference>
<feature type="compositionally biased region" description="Basic and acidic residues" evidence="7">
    <location>
        <begin position="3985"/>
        <end position="3995"/>
    </location>
</feature>
<feature type="compositionally biased region" description="Basic and acidic residues" evidence="7">
    <location>
        <begin position="988"/>
        <end position="1005"/>
    </location>
</feature>
<evidence type="ECO:0000256" key="2">
    <source>
        <dbReference type="ARBA" id="ARBA00022840"/>
    </source>
</evidence>
<feature type="region of interest" description="Disordered" evidence="7">
    <location>
        <begin position="3045"/>
        <end position="3066"/>
    </location>
</feature>
<dbReference type="Gene3D" id="2.60.200.20">
    <property type="match status" value="1"/>
</dbReference>
<organism evidence="11 12">
    <name type="scientific">Pogona vitticeps</name>
    <name type="common">central bearded dragon</name>
    <dbReference type="NCBI Taxonomy" id="103695"/>
    <lineage>
        <taxon>Eukaryota</taxon>
        <taxon>Metazoa</taxon>
        <taxon>Chordata</taxon>
        <taxon>Craniata</taxon>
        <taxon>Vertebrata</taxon>
        <taxon>Euteleostomi</taxon>
        <taxon>Lepidosauria</taxon>
        <taxon>Squamata</taxon>
        <taxon>Bifurcata</taxon>
        <taxon>Unidentata</taxon>
        <taxon>Episquamata</taxon>
        <taxon>Toxicofera</taxon>
        <taxon>Iguania</taxon>
        <taxon>Acrodonta</taxon>
        <taxon>Agamidae</taxon>
        <taxon>Amphibolurinae</taxon>
        <taxon>Pogona</taxon>
    </lineage>
</organism>
<feature type="compositionally biased region" description="Polar residues" evidence="7">
    <location>
        <begin position="3388"/>
        <end position="3409"/>
    </location>
</feature>
<dbReference type="Gene3D" id="3.30.530.20">
    <property type="match status" value="1"/>
</dbReference>
<feature type="binding site" evidence="5">
    <location>
        <begin position="103"/>
        <end position="110"/>
    </location>
    <ligand>
        <name>ATP</name>
        <dbReference type="ChEBI" id="CHEBI:30616"/>
    </ligand>
</feature>
<dbReference type="Proteomes" id="UP001652642">
    <property type="component" value="Chromosome 1"/>
</dbReference>
<feature type="region of interest" description="Disordered" evidence="7">
    <location>
        <begin position="3386"/>
        <end position="3443"/>
    </location>
</feature>
<dbReference type="Pfam" id="PF01852">
    <property type="entry name" value="START"/>
    <property type="match status" value="1"/>
</dbReference>
<name>A0ABM5FA84_9SAUR</name>
<feature type="compositionally biased region" description="Basic and acidic residues" evidence="7">
    <location>
        <begin position="4255"/>
        <end position="4271"/>
    </location>
</feature>
<dbReference type="Pfam" id="PF00498">
    <property type="entry name" value="FHA"/>
    <property type="match status" value="1"/>
</dbReference>
<feature type="compositionally biased region" description="Basic residues" evidence="7">
    <location>
        <begin position="3413"/>
        <end position="3422"/>
    </location>
</feature>
<feature type="region of interest" description="Disordered" evidence="7">
    <location>
        <begin position="3980"/>
        <end position="4008"/>
    </location>
</feature>
<evidence type="ECO:0000256" key="6">
    <source>
        <dbReference type="SAM" id="Coils"/>
    </source>
</evidence>
<keyword evidence="2 5" id="KW-0067">ATP-binding</keyword>
<dbReference type="RefSeq" id="XP_072842312.1">
    <property type="nucleotide sequence ID" value="XM_072986211.1"/>
</dbReference>
<evidence type="ECO:0000256" key="1">
    <source>
        <dbReference type="ARBA" id="ARBA00022741"/>
    </source>
</evidence>
<dbReference type="SMART" id="SM00129">
    <property type="entry name" value="KISc"/>
    <property type="match status" value="1"/>
</dbReference>
<feature type="region of interest" description="Disordered" evidence="7">
    <location>
        <begin position="3908"/>
        <end position="3930"/>
    </location>
</feature>
<evidence type="ECO:0000256" key="5">
    <source>
        <dbReference type="PROSITE-ProRule" id="PRU00283"/>
    </source>
</evidence>
<feature type="domain" description="START" evidence="10">
    <location>
        <begin position="4365"/>
        <end position="4555"/>
    </location>
</feature>
<evidence type="ECO:0000256" key="7">
    <source>
        <dbReference type="SAM" id="MobiDB-lite"/>
    </source>
</evidence>
<feature type="region of interest" description="Disordered" evidence="7">
    <location>
        <begin position="4226"/>
        <end position="4247"/>
    </location>
</feature>
<protein>
    <submittedName>
        <fullName evidence="12">StAR-related lipid transfer protein 9 isoform X1</fullName>
    </submittedName>
</protein>
<dbReference type="SUPFAM" id="SSF55961">
    <property type="entry name" value="Bet v1-like"/>
    <property type="match status" value="1"/>
</dbReference>
<dbReference type="InterPro" id="IPR001752">
    <property type="entry name" value="Kinesin_motor_dom"/>
</dbReference>
<dbReference type="GeneID" id="110079020"/>
<feature type="region of interest" description="Disordered" evidence="7">
    <location>
        <begin position="982"/>
        <end position="1043"/>
    </location>
</feature>
<dbReference type="SMART" id="SM00240">
    <property type="entry name" value="FHA"/>
    <property type="match status" value="1"/>
</dbReference>
<accession>A0ABM5FA84</accession>
<feature type="compositionally biased region" description="Basic and acidic residues" evidence="7">
    <location>
        <begin position="2085"/>
        <end position="2099"/>
    </location>
</feature>
<dbReference type="PROSITE" id="PS50848">
    <property type="entry name" value="START"/>
    <property type="match status" value="1"/>
</dbReference>
<dbReference type="InterPro" id="IPR019821">
    <property type="entry name" value="Kinesin_motor_CS"/>
</dbReference>
<feature type="region of interest" description="Disordered" evidence="7">
    <location>
        <begin position="4255"/>
        <end position="4274"/>
    </location>
</feature>
<keyword evidence="1 5" id="KW-0547">Nucleotide-binding</keyword>
<dbReference type="Pfam" id="PF00225">
    <property type="entry name" value="Kinesin"/>
    <property type="match status" value="1"/>
</dbReference>
<dbReference type="InterPro" id="IPR023393">
    <property type="entry name" value="START-like_dom_sf"/>
</dbReference>
<feature type="compositionally biased region" description="Low complexity" evidence="7">
    <location>
        <begin position="4226"/>
        <end position="4237"/>
    </location>
</feature>
<dbReference type="PANTHER" id="PTHR47117:SF1">
    <property type="entry name" value="STAR-RELATED LIPID TRANSFER PROTEIN 9"/>
    <property type="match status" value="1"/>
</dbReference>
<feature type="compositionally biased region" description="Basic and acidic residues" evidence="7">
    <location>
        <begin position="1794"/>
        <end position="1812"/>
    </location>
</feature>
<comment type="similarity">
    <text evidence="5">Belongs to the TRAFAC class myosin-kinesin ATPase superfamily. Kinesin family.</text>
</comment>
<dbReference type="InterPro" id="IPR000253">
    <property type="entry name" value="FHA_dom"/>
</dbReference>
<dbReference type="PROSITE" id="PS50006">
    <property type="entry name" value="FHA_DOMAIN"/>
    <property type="match status" value="1"/>
</dbReference>
<feature type="compositionally biased region" description="Basic and acidic residues" evidence="7">
    <location>
        <begin position="3331"/>
        <end position="3349"/>
    </location>
</feature>
<reference evidence="11" key="1">
    <citation type="submission" date="2025-05" db="UniProtKB">
        <authorList>
            <consortium name="RefSeq"/>
        </authorList>
    </citation>
    <scope>NUCLEOTIDE SEQUENCE [LARGE SCALE GENOMIC DNA]</scope>
</reference>
<keyword evidence="3 6" id="KW-0175">Coiled coil</keyword>
<dbReference type="PRINTS" id="PR00380">
    <property type="entry name" value="KINESINHEAVY"/>
</dbReference>
<evidence type="ECO:0000313" key="12">
    <source>
        <dbReference type="RefSeq" id="XP_072842312.1"/>
    </source>
</evidence>
<keyword evidence="11" id="KW-1185">Reference proteome</keyword>
<dbReference type="Gene3D" id="3.40.850.10">
    <property type="entry name" value="Kinesin motor domain"/>
    <property type="match status" value="1"/>
</dbReference>
<feature type="region of interest" description="Disordered" evidence="7">
    <location>
        <begin position="2113"/>
        <end position="2132"/>
    </location>
</feature>
<dbReference type="CDD" id="cd01365">
    <property type="entry name" value="KISc_KIF1A_KIF1B"/>
    <property type="match status" value="1"/>
</dbReference>
<dbReference type="SUPFAM" id="SSF49879">
    <property type="entry name" value="SMAD/FHA domain"/>
    <property type="match status" value="1"/>
</dbReference>
<feature type="coiled-coil region" evidence="6">
    <location>
        <begin position="4166"/>
        <end position="4219"/>
    </location>
</feature>
<dbReference type="PROSITE" id="PS00411">
    <property type="entry name" value="KINESIN_MOTOR_1"/>
    <property type="match status" value="1"/>
</dbReference>
<dbReference type="InterPro" id="IPR027417">
    <property type="entry name" value="P-loop_NTPase"/>
</dbReference>
<feature type="compositionally biased region" description="Polar residues" evidence="7">
    <location>
        <begin position="2119"/>
        <end position="2128"/>
    </location>
</feature>
<feature type="region of interest" description="Disordered" evidence="7">
    <location>
        <begin position="3573"/>
        <end position="3609"/>
    </location>
</feature>
<feature type="region of interest" description="Disordered" evidence="7">
    <location>
        <begin position="2080"/>
        <end position="2099"/>
    </location>
</feature>
<evidence type="ECO:0000256" key="3">
    <source>
        <dbReference type="ARBA" id="ARBA00023054"/>
    </source>
</evidence>
<feature type="region of interest" description="Disordered" evidence="7">
    <location>
        <begin position="3331"/>
        <end position="3350"/>
    </location>
</feature>
<sequence length="4555" mass="509707">MANVKVAVRVRPLSKRENAEGRSLIVEVEDRVVKVRNIKVDNRYENLWDTREKTVEFGFDYCYWSVDPEDPKYASQEVVFQDLGTSVLSGAFKGYNICLFAYGQTGSGKTYTMMGTPTSIGLTPRICEGLFSREDDYSKQSASCRVEVSFLEIYNERVRDLLRQSDHKKPYTLRVREHPVIGPYVQGLSQHVVTDYKQVVGLLEEGIANRITAATHIHEASSRSHAIFTIQYTQAILEDNLPSEIASKINLVDLAGSERADPSYCKDRITEGANINKSLVTLGIVISTLAQNSQMFSSCQSINSIASEVDSSHTDNHCGAHSNSHRRQAYIPYRDSVLTWLLKDSLGGNSKTIMIATISPASSCYNETMSTLRYASNAKNIINKPRINEDANVKLIRELREEIDRLKAMLMSFELRNSSPSWSDDREGNLTELVLQNEVKIEQLTKDWTDKWINRKAIMEEYSVDINKKKAGVVIDSSLPHLMAMDDDILSTGVVLYHLREGATKIGRSDSNQEQDIVLQGEWIKREHCVVENQHGIVTLRPLQGAHCIVNGHEVTVPIRLSQGAFIILGQTHKFRFNHPTEAAILRQRRSINETCSVVSCKSLEWLDLDGGLSSLSYDFYPAETESERRHAVSEECQPKFKKQEVLQRREIQQQQLYVEELQQQILDGEIRAEQELEHDQAVINQQIRENQQWLIDEKKRLAAQQQQESAVQTEIKTYAETGVQNILESETGPSQTIKNKKKLVQQELLRKYSLKKAERHLSRKKVKLRLERIVKKQKLLEAKKNLEQLEATCWINEDNVKLSPFLNQEIIAPSWDYACSQPGSASGSLKCRQNTCLNIQPPHCSFSPERDSSQLSTSEHSYKFSKVNPPRRSVPAEYFNRTLEDLSKRGNIHDERDGSFPIQRQLIKNLKFYLRNKGIEITNRSNTEVFSYICKNNQTMEKSSNRPRQTRLKAPVLKSSDHFKRKYESEAVKQVAKIKTLENSNQHAEKHLEKSEAQEAGRKIRMEKRKKRPSSLPGNSIKELKKSAVCGKSPVQHLSQKGKNLKSVLANSQSVEQQQHLKTASSTRSLININNHAPLCYGEKRWHSAEALSAGISKTAPGLLRTWQEDEDVEFSDTDSNYSVDSLSCDNAKVLTEPLNIEEESAEIDIANLEDSESDDSQMSQDSLAEKVNKTECQNIQYFPEVHQEPVKFCKDGNYQPLSLIGNTSLSNSNLTVNERSFSLDSLGDADEASGEDLAEESKFQSCDEVPAEVFWKLQILKSEFVNSNKHHNPEIINETAKITDNLTQNSSSFYLDTNAHSSFSNIQDQSVDICEQEGSLDERSHSTGENVPVLPEAWLSYDSKIGESSPIMAMCSSQDHREFQIAQLHSVKSNCWMKKDDLRQSAAEMSFFSCSKTHQPSCEPRKIEMLLSSGEPSLSLPETRKQLEIESAGATSSLSLSRFPTKYSYCEVASSLKSVCQQPDDLSGGESTDVSAQISSCLKEHAGTDSSSQVSAKLDLSASSVYSEISKDQDLENSFISRTKTSGETCVHADFEECLFRTIEKAEADSDSDSSTRDSKLIEISTTGKSFGTLPVNSPDLTSLDFSTEEKYQASNYLFSKEKKSLFDDESYYLCDTLSKHADSATNVGEKYFLRNGRNNFDVMQKTRCQQVPVEEIASESKSYQTKSTAFLCSNQSALPLQTSEADSLGVQGNRDVLTESALEVPSFREAEEERGQNKEWRSANNLEFQTKTILCDSHLGSGVGFSGSKLSQKISLGFDAENIVKKSSEGKDYNVTSFSCKGTPSLTGRDSMTDKSVHSNTDIKEKKDSSNWPYETDDKFTSQPNSNVRYCDSVRLGKCGEKSVSEENKVEHKEKSINSEELAKLIKSVNKLECDILEMKHKQNKCLQNYLAVESQSLTAEDSRNSRSCSVIQSPNNNRDKCCKKLPETVVYEETGKEEIFLIENSKEETNVSKLAMGLATNISVTAVSNNNIEGNTDEDDCSVGTEASPNSTVLAVCSNSSILIKNTTDLFDRSTEHVQVDRTMENILCSESTVTAITTESRQENVLNCNEKDKNYSTNNETSVLESLIMYPKMAEEEEADGSKEQNDTAETELHTDRNVALLPDNPSHGFMNSDADNNRTNLDSTERTKTDTNISTLEEQNDVCQLLEVCLDANETHEEKRSANLRKHIGVLNEAVKNDSNNCDSDNSRAVAGQHESTEEFKHINSVETANVSSSLSTDYSPNGISEHRDLHFAEKRLVHCIPEGREIIQPTAPVQLGVTEVPGQNTDEQNTYTCKTENVREHLEENSGNPEVLENRDSSWSHSDTLLSEVSKEMQCIPHSFSRNNTGIVSDSVPVNQTDPSEIINEKCGLSSVAITRFSHHPANSSFLPSVNTNRESWMGDPSISSSIVVSLSNSTTTEEDLQYRETQIDCSMQAGMRCPTNDRELSDPIFDTVMQNKFSPDQLQQNHEEKIDPVFSRSFNYSASEQIHIKDEKCSKPYVAEYDESLAFSPVNVMQRKAKSFNSTDYDLGKAHGEYDRREHKNSEKCLNSFNIHQKEYAISFSPPAALLSETSSQEYLNSIVTQKELNSFVQCNQTNKCPDTEYIETEYKTNSGTFTKELGCQKETTDILIHKPFDDLSVGHSVDSGAMPEDGVNVLGHAAEALWENFHRDEDIASRCNINSYSSESSLAYLNSSALHPKFLLECKVDKCTDFDKSEYLNYEGADVIVSTAEGNFTSLHNLEKYVSSQSEKAINRIEICFQEGNVLINQGLKQTSCDEATPPPLCHTESFSTCTVFKNAGNCDPPESPPSVYKPIADSQQEIFLASPLSASIQVQENPSICHQGFPNISSSSFEASPISTTSHSKNESHAALYASTSSCSVLATSQVQESNGGDSEMHNQQLCASETSSLSFAKENRYFPLSETESNSHLDCSGTDMCTSEIYHKANTCPEPRDPLQRGGSEDFGKILFSTSNSGLDLQGDESTTQLSGKVAIVGIPTANRDDNHTITCEVMDRNDFSSSEQLSIPLINERTSFTSGSRCSTWQENSAKEVLRNESNIFISQNTNRSKDDGRRPGLQSHSLSAPTIVVMCNSECGSESSKLDFVGHNASKSLEELNMSVEPPSPTENDLHRIESLSKAKADSVVPLKYRSRFQKKASQAQTSNQCDKIKCSEVSQDDCPSDTSPVHYPLAVAQIISNCLDTETERCLNNVTSMHGYNMGRNEEVSYQMEVTNQLIQDNKDAMHFISSDINPYVHPWQQDERCKIGWKQYVFGSASNVCSNPPTMSLDNQTVMRCSSVDNDLNSQNSPFHSHLSSYANARMLSSTISSTDDLQGWDVAREGFESIHSDESSKHYSNVSHDELESKPVNVNSSCENILPDMGCSQQSENTSMQVDEFVLLYPSGSDTSSNKQQRALTCEQETQTDAPAKHKRQKRHRRSYTDISARKSEVSKSSFQQPSSWSSVQNLSLHLSQLLHNTSELLGNLSLQTVKDNEQTCHKAAEESIKATMSNTSTQTTEDIGIQTEILGHPQSKIKESQISTSVEGEMMKPQKVNVIVKLVHPNTGTLTKETMPESKGQILHSVPDIRSHDADIQGDSYGSHPTLNKNSSSSSEVPKIQLNTPPELGFSKPKISSVVSSSIGSRPGPKTTINSPASTFCLSSAYYPQDKQPVPKISFAETRKLSSKNRLLVDRASSPILTLCASKVSQQSRLDKSLCSFKGSAGHLKNNSNSENNFRKRGSGPWFDLNSWEQRVDTSSQVEVDSESMTSRESKEACKVATNRMDENMTKELSGIAALNQKQKCTIDTHTTIRTKRLYHSSSTLELSSHGEYLLEDHSDGIPVECSFHQMRDTRRARNFSGGMKYDSSVRNCDYLPAKRLCQKSLNESSTLSLESNETPECALDSFSLRCHPTWRTQNSCPFPVSEISNTHDNGDADTDTQSETESECNTEILLKENTSFMKKSHRLRSYSLRDLPLHNKFSNWCGVKGDPHSSLGGVTRSASDIHSHSERKACSGTRATETEERDLLSERRAREIERLRRERAQVMSGIHLDMNQHPLTVELTEAKLTYGIGETDAQLRILQSGTTEDLISVPIKQQLYERHRKSIEILRKQREERLQCFRRSRSLSPQKHLLQTLDTNQRDVDFPSRRREYLQQLRRDVVENTRVQEPKMRIQHPSEIEILLRDYQKARQETKTEIARARDKLRERAEQEKRRIREQILSQLQKEEAKLKTLVSTSTLCTDSTLSLSSGPTSGYNSSGTATYAPNILGKQEDQTSSDHAEHPRDGGRGRSVIRNHQLYILEQLPKGSSSEFFPMSSSSVERSSMLSPLASSHEYSHSLNVSSSTFPASPVKGYEDLSKHVLANATAEVMAMCSNDLKNLYSGWATAGWKYQCVEKDVLVYYKAFSSSATKHGFLGAGVIDRPLPTILCLLKDPSKRHLYDKTITTAQVHKKITSDIELVYVVSDASVCYQKQPRDFCCISVEARKENVCILAIQSVYEESMPRPCKEMVRGEILPSAWILEPDTVNGRDITKVVYMIQVDLGAPAIPANLLSSFVKRQPLVIARLAHLLAS</sequence>
<evidence type="ECO:0000259" key="10">
    <source>
        <dbReference type="PROSITE" id="PS50848"/>
    </source>
</evidence>
<feature type="domain" description="FHA" evidence="8">
    <location>
        <begin position="504"/>
        <end position="555"/>
    </location>
</feature>
<dbReference type="InterPro" id="IPR008984">
    <property type="entry name" value="SMAD_FHA_dom_sf"/>
</dbReference>
<feature type="compositionally biased region" description="Polar residues" evidence="7">
    <location>
        <begin position="3584"/>
        <end position="3605"/>
    </location>
</feature>
<proteinExistence type="inferred from homology"/>